<proteinExistence type="predicted"/>
<evidence type="ECO:0000313" key="2">
    <source>
        <dbReference type="EMBL" id="MBM7491871.1"/>
    </source>
</evidence>
<reference evidence="2 3" key="1">
    <citation type="submission" date="2021-01" db="EMBL/GenBank/DDBJ databases">
        <title>Sequencing the genomes of 1000 actinobacteria strains.</title>
        <authorList>
            <person name="Klenk H.-P."/>
        </authorList>
    </citation>
    <scope>NUCLEOTIDE SEQUENCE [LARGE SCALE GENOMIC DNA]</scope>
    <source>
        <strain evidence="2 3">DSM 100204</strain>
    </source>
</reference>
<dbReference type="EMBL" id="JAFBBP010000001">
    <property type="protein sequence ID" value="MBM7491871.1"/>
    <property type="molecule type" value="Genomic_DNA"/>
</dbReference>
<gene>
    <name evidence="2" type="ORF">JOD64_003093</name>
</gene>
<dbReference type="Proteomes" id="UP000764837">
    <property type="component" value="Unassembled WGS sequence"/>
</dbReference>
<sequence>MRTRTGEIHSTSGMWRHHIAPDTAMSPKLSRSCGGGACASPALRPTPDPAVRATPDLAVPATPEPAVRGSLVAAPLLAVLRHAFLDRLPDAAPRLPQRLPRLLGEVSRTLRRSVRPARQTAAAVTISGRARTGGGRLIGPVAGLSGRWPRPGLIHTMLPMLRHPG</sequence>
<protein>
    <submittedName>
        <fullName evidence="2">Uncharacterized protein</fullName>
    </submittedName>
</protein>
<accession>A0ABS2LUK8</accession>
<comment type="caution">
    <text evidence="2">The sequence shown here is derived from an EMBL/GenBank/DDBJ whole genome shotgun (WGS) entry which is preliminary data.</text>
</comment>
<evidence type="ECO:0000256" key="1">
    <source>
        <dbReference type="SAM" id="MobiDB-lite"/>
    </source>
</evidence>
<evidence type="ECO:0000313" key="3">
    <source>
        <dbReference type="Proteomes" id="UP000764837"/>
    </source>
</evidence>
<name>A0ABS2LUK8_9ACTN</name>
<feature type="region of interest" description="Disordered" evidence="1">
    <location>
        <begin position="26"/>
        <end position="46"/>
    </location>
</feature>
<keyword evidence="3" id="KW-1185">Reference proteome</keyword>
<organism evidence="2 3">
    <name type="scientific">Micromonospora luteifusca</name>
    <dbReference type="NCBI Taxonomy" id="709860"/>
    <lineage>
        <taxon>Bacteria</taxon>
        <taxon>Bacillati</taxon>
        <taxon>Actinomycetota</taxon>
        <taxon>Actinomycetes</taxon>
        <taxon>Micromonosporales</taxon>
        <taxon>Micromonosporaceae</taxon>
        <taxon>Micromonospora</taxon>
    </lineage>
</organism>